<evidence type="ECO:0008006" key="3">
    <source>
        <dbReference type="Google" id="ProtNLM"/>
    </source>
</evidence>
<proteinExistence type="predicted"/>
<dbReference type="SUPFAM" id="SSF56112">
    <property type="entry name" value="Protein kinase-like (PK-like)"/>
    <property type="match status" value="2"/>
</dbReference>
<dbReference type="AlphaFoldDB" id="A0AAN9U7H4"/>
<organism evidence="1 2">
    <name type="scientific">Cytospora paraplurivora</name>
    <dbReference type="NCBI Taxonomy" id="2898453"/>
    <lineage>
        <taxon>Eukaryota</taxon>
        <taxon>Fungi</taxon>
        <taxon>Dikarya</taxon>
        <taxon>Ascomycota</taxon>
        <taxon>Pezizomycotina</taxon>
        <taxon>Sordariomycetes</taxon>
        <taxon>Sordariomycetidae</taxon>
        <taxon>Diaporthales</taxon>
        <taxon>Cytosporaceae</taxon>
        <taxon>Cytospora</taxon>
    </lineage>
</organism>
<sequence>MSQRASSTDSAKNTSCRPLVWRAVEPAYEEQASSEVESQASEYSEKTNEFPPGYLETRLAVEKMIKEYDQHTFSINQLDLSNTWPGRSRSCYPSIRILLKHKKGNKAIKTDTEPLSLEAPLKEGVADSLGNKVELLCIPQHKDSLQCTLLVGTIQCALIYDTESDDIFIRNISNVVLYAFPMSRTGAGLVSVMPLKIGVLAPTLWEFRSGEDRMEVEVLPRQYLLRVEQSTTAIAGSKRSLPSEQEVMQQKKARGNDQSLLLNSATAPLLDPQPPQGLDLGYSLPAALHKEREEVTAAFQLEPWQKLCIVDKRTGNTEYSFTRLSKWENRTQSSELFRAILRKQAIQKGEVVVVKVIKGDTVAQDDTNIESKVAHKWFHECNARATRFSRATHHGAALINFSEAVEGRSFLKDGSTPWYLSPEALENLHGRERDIYALGVVMLYLIGCIGLPERTEPELITSEQVEAWHTRVEDLRKSLRPRDGHTGTEAELVAIVRGMLRQENRVTAEQLEKVTRGWASETAM</sequence>
<keyword evidence="2" id="KW-1185">Reference proteome</keyword>
<evidence type="ECO:0000313" key="2">
    <source>
        <dbReference type="Proteomes" id="UP001320245"/>
    </source>
</evidence>
<protein>
    <recommendedName>
        <fullName evidence="3">Protein kinase domain-containing protein</fullName>
    </recommendedName>
</protein>
<name>A0AAN9U7H4_9PEZI</name>
<dbReference type="EMBL" id="JAJSPL020000022">
    <property type="protein sequence ID" value="KAK7739668.1"/>
    <property type="molecule type" value="Genomic_DNA"/>
</dbReference>
<gene>
    <name evidence="1" type="ORF">SLS53_005635</name>
</gene>
<evidence type="ECO:0000313" key="1">
    <source>
        <dbReference type="EMBL" id="KAK7739668.1"/>
    </source>
</evidence>
<reference evidence="1 2" key="1">
    <citation type="journal article" date="2023" name="PLoS ONE">
        <title>Cytospora paraplurivora sp. nov. isolated from orchards with fruit tree decline syndrome in Ontario, Canada.</title>
        <authorList>
            <person name="Ilyukhin E."/>
            <person name="Nguyen H.D.T."/>
            <person name="Castle A.J."/>
            <person name="Ellouze W."/>
        </authorList>
    </citation>
    <scope>NUCLEOTIDE SEQUENCE [LARGE SCALE GENOMIC DNA]</scope>
    <source>
        <strain evidence="1 2">FDS-564</strain>
    </source>
</reference>
<accession>A0AAN9U7H4</accession>
<comment type="caution">
    <text evidence="1">The sequence shown here is derived from an EMBL/GenBank/DDBJ whole genome shotgun (WGS) entry which is preliminary data.</text>
</comment>
<dbReference type="InterPro" id="IPR011009">
    <property type="entry name" value="Kinase-like_dom_sf"/>
</dbReference>
<dbReference type="Gene3D" id="1.10.510.10">
    <property type="entry name" value="Transferase(Phosphotransferase) domain 1"/>
    <property type="match status" value="1"/>
</dbReference>
<dbReference type="Proteomes" id="UP001320245">
    <property type="component" value="Unassembled WGS sequence"/>
</dbReference>